<sequence length="317" mass="33024">MGGEPGLGTRNAVSTALAAFAPVATPIILLEVTDGLHAGAQLALDGEFHSIGSSVESDIVLRDEGVAQNHARLRLSGSSVEIEAFGGDVLLETSVVPQGHGQKCRLPLNARIGGAMVRIGPQRQGAERSFLSRSLALSLIGLVGVFILSVVANQLSMADTKHVPKVLAAALPATGAEASAAHGSDSSVALATRDLTRKIEEAGIGPLDIDVDDGRISVSGTVPKDRSQAWANLQAWFDQTYGAKFMLASTVAVAGAEAAPRLALQAIWYGNRPYVITADGARYHEGAFIENGWSVKRIGEDALILGKDGATISLKYP</sequence>
<dbReference type="InterPro" id="IPR053946">
    <property type="entry name" value="YscD_ppl_3rd"/>
</dbReference>
<gene>
    <name evidence="5" type="ORF">MAXJ12_29250</name>
</gene>
<protein>
    <recommendedName>
        <fullName evidence="7">FHA domain-containing protein</fullName>
    </recommendedName>
</protein>
<organism evidence="5 6">
    <name type="scientific">Mesorhizobium alhagi CCNWXJ12-2</name>
    <dbReference type="NCBI Taxonomy" id="1107882"/>
    <lineage>
        <taxon>Bacteria</taxon>
        <taxon>Pseudomonadati</taxon>
        <taxon>Pseudomonadota</taxon>
        <taxon>Alphaproteobacteria</taxon>
        <taxon>Hyphomicrobiales</taxon>
        <taxon>Phyllobacteriaceae</taxon>
        <taxon>Allomesorhizobium</taxon>
    </lineage>
</organism>
<feature type="domain" description="YscD/Y4YQ C-terminal" evidence="4">
    <location>
        <begin position="262"/>
        <end position="314"/>
    </location>
</feature>
<dbReference type="InterPro" id="IPR057770">
    <property type="entry name" value="YscD/Y4YQ_C"/>
</dbReference>
<feature type="domain" description="YscD cytoplasmic" evidence="2">
    <location>
        <begin position="31"/>
        <end position="86"/>
    </location>
</feature>
<dbReference type="PATRIC" id="fig|1107882.3.peg.5665"/>
<dbReference type="Pfam" id="PF16697">
    <property type="entry name" value="Yop-YscD_cpl"/>
    <property type="match status" value="1"/>
</dbReference>
<feature type="transmembrane region" description="Helical" evidence="1">
    <location>
        <begin position="130"/>
        <end position="152"/>
    </location>
</feature>
<dbReference type="RefSeq" id="WP_008839420.1">
    <property type="nucleotide sequence ID" value="NZ_AHAM01000262.1"/>
</dbReference>
<name>H0I063_9HYPH</name>
<evidence type="ECO:0008006" key="7">
    <source>
        <dbReference type="Google" id="ProtNLM"/>
    </source>
</evidence>
<evidence type="ECO:0000259" key="2">
    <source>
        <dbReference type="Pfam" id="PF16697"/>
    </source>
</evidence>
<dbReference type="AlphaFoldDB" id="H0I063"/>
<evidence type="ECO:0000256" key="1">
    <source>
        <dbReference type="SAM" id="Phobius"/>
    </source>
</evidence>
<reference evidence="5 6" key="1">
    <citation type="journal article" date="2012" name="J. Bacteriol.">
        <title>Draft Genome Sequence of Mesorhizobium alhagi CCNWXJ12-2T, a Novel Salt-Resistant Species Isolated from the Desert of Northwestern China.</title>
        <authorList>
            <person name="Zhou M."/>
            <person name="Chen W."/>
            <person name="Chen H."/>
            <person name="Wei G."/>
        </authorList>
    </citation>
    <scope>NUCLEOTIDE SEQUENCE [LARGE SCALE GENOMIC DNA]</scope>
    <source>
        <strain evidence="5 6">CCNWXJ12-2</strain>
    </source>
</reference>
<dbReference type="Gene3D" id="2.60.200.20">
    <property type="match status" value="1"/>
</dbReference>
<dbReference type="InterPro" id="IPR008984">
    <property type="entry name" value="SMAD_FHA_dom_sf"/>
</dbReference>
<evidence type="ECO:0000259" key="4">
    <source>
        <dbReference type="Pfam" id="PF23893"/>
    </source>
</evidence>
<dbReference type="SUPFAM" id="SSF49879">
    <property type="entry name" value="SMAD/FHA domain"/>
    <property type="match status" value="1"/>
</dbReference>
<evidence type="ECO:0000313" key="6">
    <source>
        <dbReference type="Proteomes" id="UP000003250"/>
    </source>
</evidence>
<evidence type="ECO:0000313" key="5">
    <source>
        <dbReference type="EMBL" id="EHK53609.1"/>
    </source>
</evidence>
<dbReference type="InterPro" id="IPR032030">
    <property type="entry name" value="YscD_cytoplasmic_dom"/>
</dbReference>
<keyword evidence="1" id="KW-0472">Membrane</keyword>
<dbReference type="EMBL" id="AHAM01000262">
    <property type="protein sequence ID" value="EHK53609.1"/>
    <property type="molecule type" value="Genomic_DNA"/>
</dbReference>
<accession>H0I063</accession>
<dbReference type="Pfam" id="PF23893">
    <property type="entry name" value="Y4YQ_C"/>
    <property type="match status" value="1"/>
</dbReference>
<feature type="domain" description="YscD-like Bon-like" evidence="3">
    <location>
        <begin position="193"/>
        <end position="251"/>
    </location>
</feature>
<keyword evidence="1" id="KW-1133">Transmembrane helix</keyword>
<proteinExistence type="predicted"/>
<dbReference type="Pfam" id="PF21934">
    <property type="entry name" value="Yop-YscD_ppl_3rd"/>
    <property type="match status" value="1"/>
</dbReference>
<dbReference type="CDD" id="cd00060">
    <property type="entry name" value="FHA"/>
    <property type="match status" value="1"/>
</dbReference>
<keyword evidence="1" id="KW-0812">Transmembrane</keyword>
<evidence type="ECO:0000259" key="3">
    <source>
        <dbReference type="Pfam" id="PF21934"/>
    </source>
</evidence>
<dbReference type="OrthoDB" id="9806163at2"/>
<dbReference type="Proteomes" id="UP000003250">
    <property type="component" value="Unassembled WGS sequence"/>
</dbReference>
<keyword evidence="6" id="KW-1185">Reference proteome</keyword>